<dbReference type="PANTHER" id="PTHR36688">
    <property type="entry name" value="ENDO/EXONUCLEASE/PHOSPHATASE DOMAIN-CONTAINING PROTEIN"/>
    <property type="match status" value="1"/>
</dbReference>
<dbReference type="PROSITE" id="PS50879">
    <property type="entry name" value="RNASE_H_1"/>
    <property type="match status" value="1"/>
</dbReference>
<sequence length="678" mass="76218">MLGKGSNLSPDGTTIKVGETTFNTPEEKAKLFVDLFSSAYPSNIPENCRCPNILNEPITMEEIDKCLQKSKSRVVGIDLIQNSMLRNLSKRNKCHLRQLFNILLSSGHVPAQWKKSIVIPLLKPNKKADDPSAYRPISLMPCLCKALERVIANRLHWGGETADHIIQLKTDIKLSFSRRQSTVAVFLDLAKAYDTEFITGRSRCVRIGDQDSHFKTIENGVPQEAVLSPIFFNIILSDFPLHPSPPPEIEQVTKHCQNFKKSFTIIANKEHGPPIQTLLLLFKSLVRSKIDLGQIDYGNANKTNLEKINVVCKSIIRNMLGSRNSTPTEMLYAESCLEPVAVRRSWLTSKYIIDLDHKPNNPMYNTARKLYFYPDIYPARGSPCLETTMEKIKSLDLDTFPDTSPLPSLHSYPPPSRPPECSTWCSKSSKNITTCAAIFPAINVAKAWTLQKDSSVFSAELQAINQALRFVYNMENSPKAVTIFIDSSPAIKAITSVDPSKNEAITDIQELIGSLKSSGTRITLAWTSSHVGMEGNVQADKRATLESVNQSGVTVSHRNKRRTKTRSDYLASLKKCQKRSIQTMSSLKPRVLHWQKNRKIAIYLHQLRAGHHYLHSFAHPINPENDPNCRLGCQCDANQDNLLGLNTSVSTQTQIKIRDLVAKFLHQQNVLHLLTRRK</sequence>
<dbReference type="EMBL" id="WJBH02000009">
    <property type="protein sequence ID" value="KAI9552663.1"/>
    <property type="molecule type" value="Genomic_DNA"/>
</dbReference>
<dbReference type="PANTHER" id="PTHR36688:SF1">
    <property type="entry name" value="ENDONUCLEASE_EXONUCLEASE_PHOSPHATASE DOMAIN-CONTAINING PROTEIN"/>
    <property type="match status" value="1"/>
</dbReference>
<dbReference type="Gene3D" id="3.30.420.10">
    <property type="entry name" value="Ribonuclease H-like superfamily/Ribonuclease H"/>
    <property type="match status" value="1"/>
</dbReference>
<dbReference type="InterPro" id="IPR036397">
    <property type="entry name" value="RNaseH_sf"/>
</dbReference>
<keyword evidence="3" id="KW-1185">Reference proteome</keyword>
<dbReference type="Pfam" id="PF00078">
    <property type="entry name" value="RVT_1"/>
    <property type="match status" value="1"/>
</dbReference>
<organism evidence="2 3">
    <name type="scientific">Daphnia sinensis</name>
    <dbReference type="NCBI Taxonomy" id="1820382"/>
    <lineage>
        <taxon>Eukaryota</taxon>
        <taxon>Metazoa</taxon>
        <taxon>Ecdysozoa</taxon>
        <taxon>Arthropoda</taxon>
        <taxon>Crustacea</taxon>
        <taxon>Branchiopoda</taxon>
        <taxon>Diplostraca</taxon>
        <taxon>Cladocera</taxon>
        <taxon>Anomopoda</taxon>
        <taxon>Daphniidae</taxon>
        <taxon>Daphnia</taxon>
        <taxon>Daphnia similis group</taxon>
    </lineage>
</organism>
<name>A0AAD5L7W8_9CRUS</name>
<dbReference type="CDD" id="cd09276">
    <property type="entry name" value="Rnase_HI_RT_non_LTR"/>
    <property type="match status" value="1"/>
</dbReference>
<dbReference type="SUPFAM" id="SSF53098">
    <property type="entry name" value="Ribonuclease H-like"/>
    <property type="match status" value="1"/>
</dbReference>
<feature type="domain" description="RNase H type-1" evidence="1">
    <location>
        <begin position="418"/>
        <end position="548"/>
    </location>
</feature>
<proteinExistence type="predicted"/>
<comment type="caution">
    <text evidence="2">The sequence shown here is derived from an EMBL/GenBank/DDBJ whole genome shotgun (WGS) entry which is preliminary data.</text>
</comment>
<dbReference type="InterPro" id="IPR002156">
    <property type="entry name" value="RNaseH_domain"/>
</dbReference>
<reference evidence="2 3" key="1">
    <citation type="submission" date="2022-05" db="EMBL/GenBank/DDBJ databases">
        <title>A multi-omics perspective on studying reproductive biology in Daphnia sinensis.</title>
        <authorList>
            <person name="Jia J."/>
        </authorList>
    </citation>
    <scope>NUCLEOTIDE SEQUENCE [LARGE SCALE GENOMIC DNA]</scope>
    <source>
        <strain evidence="2 3">WSL</strain>
    </source>
</reference>
<protein>
    <recommendedName>
        <fullName evidence="1">RNase H type-1 domain-containing protein</fullName>
    </recommendedName>
</protein>
<dbReference type="InterPro" id="IPR052560">
    <property type="entry name" value="RdDP_mobile_element"/>
</dbReference>
<dbReference type="InterPro" id="IPR012337">
    <property type="entry name" value="RNaseH-like_sf"/>
</dbReference>
<evidence type="ECO:0000313" key="3">
    <source>
        <dbReference type="Proteomes" id="UP000820818"/>
    </source>
</evidence>
<accession>A0AAD5L7W8</accession>
<dbReference type="AlphaFoldDB" id="A0AAD5L7W8"/>
<evidence type="ECO:0000313" key="2">
    <source>
        <dbReference type="EMBL" id="KAI9552663.1"/>
    </source>
</evidence>
<dbReference type="Pfam" id="PF00075">
    <property type="entry name" value="RNase_H"/>
    <property type="match status" value="1"/>
</dbReference>
<dbReference type="GO" id="GO:0004523">
    <property type="term" value="F:RNA-DNA hybrid ribonuclease activity"/>
    <property type="evidence" value="ECO:0007669"/>
    <property type="project" value="InterPro"/>
</dbReference>
<evidence type="ECO:0000259" key="1">
    <source>
        <dbReference type="PROSITE" id="PS50879"/>
    </source>
</evidence>
<dbReference type="InterPro" id="IPR000477">
    <property type="entry name" value="RT_dom"/>
</dbReference>
<dbReference type="Proteomes" id="UP000820818">
    <property type="component" value="Linkage Group LG9"/>
</dbReference>
<gene>
    <name evidence="2" type="ORF">GHT06_020534</name>
</gene>
<dbReference type="GO" id="GO:0003676">
    <property type="term" value="F:nucleic acid binding"/>
    <property type="evidence" value="ECO:0007669"/>
    <property type="project" value="InterPro"/>
</dbReference>